<dbReference type="EMBL" id="PDVP01000002">
    <property type="protein sequence ID" value="PHP68199.1"/>
    <property type="molecule type" value="Genomic_DNA"/>
</dbReference>
<accession>A0A2G1QRT1</accession>
<dbReference type="AlphaFoldDB" id="A0A2G1QRT1"/>
<evidence type="ECO:0000313" key="1">
    <source>
        <dbReference type="EMBL" id="PHP68199.1"/>
    </source>
</evidence>
<dbReference type="SUPFAM" id="SSF47413">
    <property type="entry name" value="lambda repressor-like DNA-binding domains"/>
    <property type="match status" value="1"/>
</dbReference>
<organism evidence="1 2">
    <name type="scientific">Zhengella mangrovi</name>
    <dbReference type="NCBI Taxonomy" id="1982044"/>
    <lineage>
        <taxon>Bacteria</taxon>
        <taxon>Pseudomonadati</taxon>
        <taxon>Pseudomonadota</taxon>
        <taxon>Alphaproteobacteria</taxon>
        <taxon>Hyphomicrobiales</taxon>
        <taxon>Notoacmeibacteraceae</taxon>
        <taxon>Zhengella</taxon>
    </lineage>
</organism>
<dbReference type="InterPro" id="IPR010982">
    <property type="entry name" value="Lambda_DNA-bd_dom_sf"/>
</dbReference>
<proteinExistence type="predicted"/>
<keyword evidence="2" id="KW-1185">Reference proteome</keyword>
<sequence length="107" mass="11234">MVAEVDFVKFSRMVLAALGDTSLRDAAARSSGLNAGMLSRATNGKRLSVSSYLAICKALGIGPFEAFYMRPGQPEKPAGKVGDIVERLKRNQAVTACVARETAGDAG</sequence>
<reference evidence="1 2" key="1">
    <citation type="submission" date="2017-10" db="EMBL/GenBank/DDBJ databases">
        <title>Sedimentibacterium mangrovi gen. nov., sp. nov., a novel member of family Phyllobacteriacea isolated from mangrove sediment.</title>
        <authorList>
            <person name="Liao H."/>
            <person name="Tian Y."/>
        </authorList>
    </citation>
    <scope>NUCLEOTIDE SEQUENCE [LARGE SCALE GENOMIC DNA]</scope>
    <source>
        <strain evidence="1 2">X9-2-2</strain>
    </source>
</reference>
<evidence type="ECO:0000313" key="2">
    <source>
        <dbReference type="Proteomes" id="UP000221168"/>
    </source>
</evidence>
<comment type="caution">
    <text evidence="1">The sequence shown here is derived from an EMBL/GenBank/DDBJ whole genome shotgun (WGS) entry which is preliminary data.</text>
</comment>
<evidence type="ECO:0008006" key="3">
    <source>
        <dbReference type="Google" id="ProtNLM"/>
    </source>
</evidence>
<dbReference type="Proteomes" id="UP000221168">
    <property type="component" value="Unassembled WGS sequence"/>
</dbReference>
<dbReference type="GO" id="GO:0003677">
    <property type="term" value="F:DNA binding"/>
    <property type="evidence" value="ECO:0007669"/>
    <property type="project" value="InterPro"/>
</dbReference>
<gene>
    <name evidence="1" type="ORF">CSC94_05980</name>
</gene>
<name>A0A2G1QRT1_9HYPH</name>
<protein>
    <recommendedName>
        <fullName evidence="3">HTH cro/C1-type domain-containing protein</fullName>
    </recommendedName>
</protein>